<sequence>MCMCVYTHLFELLRKKREGLLSQTARKVQEFC</sequence>
<protein>
    <submittedName>
        <fullName evidence="1">Uncharacterized protein</fullName>
    </submittedName>
</protein>
<accession>A0A2P2NEY1</accession>
<name>A0A2P2NEY1_RHIMU</name>
<proteinExistence type="predicted"/>
<evidence type="ECO:0000313" key="1">
    <source>
        <dbReference type="EMBL" id="MBX40970.1"/>
    </source>
</evidence>
<reference evidence="1" key="1">
    <citation type="submission" date="2018-02" db="EMBL/GenBank/DDBJ databases">
        <title>Rhizophora mucronata_Transcriptome.</title>
        <authorList>
            <person name="Meera S.P."/>
            <person name="Sreeshan A."/>
            <person name="Augustine A."/>
        </authorList>
    </citation>
    <scope>NUCLEOTIDE SEQUENCE</scope>
    <source>
        <tissue evidence="1">Leaf</tissue>
    </source>
</reference>
<dbReference type="EMBL" id="GGEC01060486">
    <property type="protein sequence ID" value="MBX40970.1"/>
    <property type="molecule type" value="Transcribed_RNA"/>
</dbReference>
<dbReference type="AlphaFoldDB" id="A0A2P2NEY1"/>
<organism evidence="1">
    <name type="scientific">Rhizophora mucronata</name>
    <name type="common">Asiatic mangrove</name>
    <dbReference type="NCBI Taxonomy" id="61149"/>
    <lineage>
        <taxon>Eukaryota</taxon>
        <taxon>Viridiplantae</taxon>
        <taxon>Streptophyta</taxon>
        <taxon>Embryophyta</taxon>
        <taxon>Tracheophyta</taxon>
        <taxon>Spermatophyta</taxon>
        <taxon>Magnoliopsida</taxon>
        <taxon>eudicotyledons</taxon>
        <taxon>Gunneridae</taxon>
        <taxon>Pentapetalae</taxon>
        <taxon>rosids</taxon>
        <taxon>fabids</taxon>
        <taxon>Malpighiales</taxon>
        <taxon>Rhizophoraceae</taxon>
        <taxon>Rhizophora</taxon>
    </lineage>
</organism>